<dbReference type="GO" id="GO:0017004">
    <property type="term" value="P:cytochrome complex assembly"/>
    <property type="evidence" value="ECO:0007669"/>
    <property type="project" value="InterPro"/>
</dbReference>
<keyword evidence="8" id="KW-1185">Reference proteome</keyword>
<evidence type="ECO:0000256" key="6">
    <source>
        <dbReference type="SAM" id="Phobius"/>
    </source>
</evidence>
<proteinExistence type="inferred from homology"/>
<dbReference type="Pfam" id="PF03379">
    <property type="entry name" value="CcmB"/>
    <property type="match status" value="1"/>
</dbReference>
<dbReference type="OrthoDB" id="5189289at2"/>
<feature type="transmembrane region" description="Helical" evidence="6">
    <location>
        <begin position="97"/>
        <end position="123"/>
    </location>
</feature>
<dbReference type="STRING" id="554083.BKD30_10670"/>
<comment type="similarity">
    <text evidence="2">Belongs to the CcmB/CycW/HelB family.</text>
</comment>
<dbReference type="Proteomes" id="UP000187085">
    <property type="component" value="Unassembled WGS sequence"/>
</dbReference>
<dbReference type="GO" id="GO:0016020">
    <property type="term" value="C:membrane"/>
    <property type="evidence" value="ECO:0007669"/>
    <property type="project" value="UniProtKB-SubCell"/>
</dbReference>
<evidence type="ECO:0000256" key="5">
    <source>
        <dbReference type="ARBA" id="ARBA00023136"/>
    </source>
</evidence>
<evidence type="ECO:0000256" key="1">
    <source>
        <dbReference type="ARBA" id="ARBA00004141"/>
    </source>
</evidence>
<comment type="caution">
    <text evidence="7">The sequence shown here is derived from an EMBL/GenBank/DDBJ whole genome shotgun (WGS) entry which is preliminary data.</text>
</comment>
<gene>
    <name evidence="7" type="ORF">BKD30_10670</name>
</gene>
<dbReference type="InterPro" id="IPR003544">
    <property type="entry name" value="Cyt_c_biogenesis_CcmB"/>
</dbReference>
<name>A0A1R1L8E8_9MICC</name>
<comment type="subcellular location">
    <subcellularLocation>
        <location evidence="1">Membrane</location>
        <topology evidence="1">Multi-pass membrane protein</topology>
    </subcellularLocation>
</comment>
<evidence type="ECO:0000256" key="3">
    <source>
        <dbReference type="ARBA" id="ARBA00022692"/>
    </source>
</evidence>
<feature type="transmembrane region" description="Helical" evidence="6">
    <location>
        <begin position="26"/>
        <end position="45"/>
    </location>
</feature>
<dbReference type="EMBL" id="MRDE01000068">
    <property type="protein sequence ID" value="OMH23830.1"/>
    <property type="molecule type" value="Genomic_DNA"/>
</dbReference>
<feature type="transmembrane region" description="Helical" evidence="6">
    <location>
        <begin position="193"/>
        <end position="218"/>
    </location>
</feature>
<organism evidence="7 8">
    <name type="scientific">Tersicoccus phoenicis</name>
    <dbReference type="NCBI Taxonomy" id="554083"/>
    <lineage>
        <taxon>Bacteria</taxon>
        <taxon>Bacillati</taxon>
        <taxon>Actinomycetota</taxon>
        <taxon>Actinomycetes</taxon>
        <taxon>Micrococcales</taxon>
        <taxon>Micrococcaceae</taxon>
        <taxon>Tersicoccus</taxon>
    </lineage>
</organism>
<reference evidence="7 8" key="1">
    <citation type="submission" date="2016-12" db="EMBL/GenBank/DDBJ databases">
        <title>Draft genome of Tersicoccus phoenicis 1P05MA.</title>
        <authorList>
            <person name="Nakajima Y."/>
            <person name="Yoshizawa S."/>
            <person name="Nakamura K."/>
            <person name="Ogura Y."/>
            <person name="Hayashi T."/>
            <person name="Kogure K."/>
        </authorList>
    </citation>
    <scope>NUCLEOTIDE SEQUENCE [LARGE SCALE GENOMIC DNA]</scope>
    <source>
        <strain evidence="7 8">1p05MA</strain>
    </source>
</reference>
<sequence>MIAPVRMCAVIARNSLLVERRSGETLLVIAPFGAVALLIIPIAVGTDVPLLRQVGPGMYWVVLLLFGVLVILRQSALRSPAQSLVLLLAGVPGPIQLLGSAVATSLLVLGLGVVLAPVAVMLYDPILSGWPWLLAFLPAVAVGLGMLGVVGEALVRRLSMRSSLGPLLIVPLALPLLLSASQSMEATASGRSALPWLLLITVVDLSLFLAVLFAGRLLEEAP</sequence>
<keyword evidence="4 6" id="KW-1133">Transmembrane helix</keyword>
<feature type="transmembrane region" description="Helical" evidence="6">
    <location>
        <begin position="129"/>
        <end position="151"/>
    </location>
</feature>
<accession>A0A1R1L8E8</accession>
<evidence type="ECO:0000256" key="4">
    <source>
        <dbReference type="ARBA" id="ARBA00022989"/>
    </source>
</evidence>
<protein>
    <submittedName>
        <fullName evidence="7">ABC transporter permease</fullName>
    </submittedName>
</protein>
<dbReference type="AlphaFoldDB" id="A0A1R1L8E8"/>
<evidence type="ECO:0000256" key="2">
    <source>
        <dbReference type="ARBA" id="ARBA00010544"/>
    </source>
</evidence>
<feature type="transmembrane region" description="Helical" evidence="6">
    <location>
        <begin position="163"/>
        <end position="181"/>
    </location>
</feature>
<dbReference type="GO" id="GO:0015232">
    <property type="term" value="F:heme transmembrane transporter activity"/>
    <property type="evidence" value="ECO:0007669"/>
    <property type="project" value="InterPro"/>
</dbReference>
<dbReference type="PRINTS" id="PR01414">
    <property type="entry name" value="CCMBBIOGNSIS"/>
</dbReference>
<keyword evidence="3 6" id="KW-0812">Transmembrane</keyword>
<evidence type="ECO:0000313" key="7">
    <source>
        <dbReference type="EMBL" id="OMH23830.1"/>
    </source>
</evidence>
<feature type="transmembrane region" description="Helical" evidence="6">
    <location>
        <begin position="57"/>
        <end position="76"/>
    </location>
</feature>
<keyword evidence="5 6" id="KW-0472">Membrane</keyword>
<evidence type="ECO:0000313" key="8">
    <source>
        <dbReference type="Proteomes" id="UP000187085"/>
    </source>
</evidence>